<evidence type="ECO:0000313" key="2">
    <source>
        <dbReference type="EnsemblPlants" id="QL05p041399:mrna"/>
    </source>
</evidence>
<dbReference type="Gene3D" id="3.60.40.10">
    <property type="entry name" value="PPM-type phosphatase domain"/>
    <property type="match status" value="1"/>
</dbReference>
<dbReference type="InParanoid" id="A0A7N2LQY9"/>
<reference evidence="2" key="2">
    <citation type="submission" date="2021-01" db="UniProtKB">
        <authorList>
            <consortium name="EnsemblPlants"/>
        </authorList>
    </citation>
    <scope>IDENTIFICATION</scope>
</reference>
<feature type="domain" description="PPM-type phosphatase" evidence="1">
    <location>
        <begin position="78"/>
        <end position="120"/>
    </location>
</feature>
<dbReference type="Gramene" id="QL05p041399:mrna">
    <property type="protein sequence ID" value="QL05p041399:mrna"/>
    <property type="gene ID" value="QL05p041399"/>
</dbReference>
<dbReference type="Proteomes" id="UP000594261">
    <property type="component" value="Chromosome 5"/>
</dbReference>
<evidence type="ECO:0000259" key="1">
    <source>
        <dbReference type="Pfam" id="PF00481"/>
    </source>
</evidence>
<reference evidence="2 3" key="1">
    <citation type="journal article" date="2016" name="G3 (Bethesda)">
        <title>First Draft Assembly and Annotation of the Genome of a California Endemic Oak Quercus lobata Nee (Fagaceae).</title>
        <authorList>
            <person name="Sork V.L."/>
            <person name="Fitz-Gibbon S.T."/>
            <person name="Puiu D."/>
            <person name="Crepeau M."/>
            <person name="Gugger P.F."/>
            <person name="Sherman R."/>
            <person name="Stevens K."/>
            <person name="Langley C.H."/>
            <person name="Pellegrini M."/>
            <person name="Salzberg S.L."/>
        </authorList>
    </citation>
    <scope>NUCLEOTIDE SEQUENCE [LARGE SCALE GENOMIC DNA]</scope>
    <source>
        <strain evidence="2 3">cv. SW786</strain>
    </source>
</reference>
<dbReference type="InterPro" id="IPR001932">
    <property type="entry name" value="PPM-type_phosphatase-like_dom"/>
</dbReference>
<dbReference type="AlphaFoldDB" id="A0A7N2LQY9"/>
<evidence type="ECO:0000313" key="3">
    <source>
        <dbReference type="Proteomes" id="UP000594261"/>
    </source>
</evidence>
<dbReference type="EnsemblPlants" id="QL05p041399:mrna">
    <property type="protein sequence ID" value="QL05p041399:mrna"/>
    <property type="gene ID" value="QL05p041399"/>
</dbReference>
<dbReference type="Pfam" id="PF00481">
    <property type="entry name" value="PP2C"/>
    <property type="match status" value="1"/>
</dbReference>
<name>A0A7N2LQY9_QUELO</name>
<dbReference type="EMBL" id="LRBV02000005">
    <property type="status" value="NOT_ANNOTATED_CDS"/>
    <property type="molecule type" value="Genomic_DNA"/>
</dbReference>
<dbReference type="InterPro" id="IPR036457">
    <property type="entry name" value="PPM-type-like_dom_sf"/>
</dbReference>
<sequence length="138" mass="15741">MKNLNTHIPSTTTSNMINMRQPNMAYPQNSQFCYGSWSLTSSTCHFMQACNYNMYSLSVYSATTYHGTKWRIVLPKQERPEELERIKKAGGQIVYRDGLRVHGILNMSRSLVFLHKKGNGTGNGDGVLSQRTYHIPHL</sequence>
<organism evidence="2 3">
    <name type="scientific">Quercus lobata</name>
    <name type="common">Valley oak</name>
    <dbReference type="NCBI Taxonomy" id="97700"/>
    <lineage>
        <taxon>Eukaryota</taxon>
        <taxon>Viridiplantae</taxon>
        <taxon>Streptophyta</taxon>
        <taxon>Embryophyta</taxon>
        <taxon>Tracheophyta</taxon>
        <taxon>Spermatophyta</taxon>
        <taxon>Magnoliopsida</taxon>
        <taxon>eudicotyledons</taxon>
        <taxon>Gunneridae</taxon>
        <taxon>Pentapetalae</taxon>
        <taxon>rosids</taxon>
        <taxon>fabids</taxon>
        <taxon>Fagales</taxon>
        <taxon>Fagaceae</taxon>
        <taxon>Quercus</taxon>
    </lineage>
</organism>
<proteinExistence type="predicted"/>
<protein>
    <recommendedName>
        <fullName evidence="1">PPM-type phosphatase domain-containing protein</fullName>
    </recommendedName>
</protein>
<keyword evidence="3" id="KW-1185">Reference proteome</keyword>
<accession>A0A7N2LQY9</accession>